<dbReference type="KEGG" id="nvi:103316310"/>
<keyword evidence="2" id="KW-0040">ANK repeat</keyword>
<dbReference type="PANTHER" id="PTHR46680:SF3">
    <property type="entry name" value="NF-KAPPA-B INHIBITOR CACTUS"/>
    <property type="match status" value="1"/>
</dbReference>
<dbReference type="GO" id="GO:0005829">
    <property type="term" value="C:cytosol"/>
    <property type="evidence" value="ECO:0007669"/>
    <property type="project" value="TreeGrafter"/>
</dbReference>
<proteinExistence type="predicted"/>
<reference evidence="3" key="1">
    <citation type="submission" date="2021-01" db="UniProtKB">
        <authorList>
            <consortium name="EnsemblMetazoa"/>
        </authorList>
    </citation>
    <scope>IDENTIFICATION</scope>
</reference>
<dbReference type="InterPro" id="IPR002110">
    <property type="entry name" value="Ankyrin_rpt"/>
</dbReference>
<dbReference type="GeneID" id="103316310"/>
<dbReference type="PANTHER" id="PTHR46680">
    <property type="entry name" value="NF-KAPPA-B INHIBITOR ALPHA"/>
    <property type="match status" value="1"/>
</dbReference>
<dbReference type="Gene3D" id="1.25.40.20">
    <property type="entry name" value="Ankyrin repeat-containing domain"/>
    <property type="match status" value="1"/>
</dbReference>
<evidence type="ECO:0000256" key="2">
    <source>
        <dbReference type="ARBA" id="ARBA00023043"/>
    </source>
</evidence>
<dbReference type="InParanoid" id="A0A7M7H5Q6"/>
<dbReference type="RefSeq" id="XP_008207686.1">
    <property type="nucleotide sequence ID" value="XM_008209464.1"/>
</dbReference>
<organism evidence="3 4">
    <name type="scientific">Nasonia vitripennis</name>
    <name type="common">Parasitic wasp</name>
    <dbReference type="NCBI Taxonomy" id="7425"/>
    <lineage>
        <taxon>Eukaryota</taxon>
        <taxon>Metazoa</taxon>
        <taxon>Ecdysozoa</taxon>
        <taxon>Arthropoda</taxon>
        <taxon>Hexapoda</taxon>
        <taxon>Insecta</taxon>
        <taxon>Pterygota</taxon>
        <taxon>Neoptera</taxon>
        <taxon>Endopterygota</taxon>
        <taxon>Hymenoptera</taxon>
        <taxon>Apocrita</taxon>
        <taxon>Proctotrupomorpha</taxon>
        <taxon>Chalcidoidea</taxon>
        <taxon>Pteromalidae</taxon>
        <taxon>Pteromalinae</taxon>
        <taxon>Nasonia</taxon>
    </lineage>
</organism>
<evidence type="ECO:0000313" key="4">
    <source>
        <dbReference type="Proteomes" id="UP000002358"/>
    </source>
</evidence>
<dbReference type="Pfam" id="PF12796">
    <property type="entry name" value="Ank_2"/>
    <property type="match status" value="1"/>
</dbReference>
<sequence>MKGSTKAARFVHYPRQKRLTLNRRSHRTQLMFQAFEDDNVLMIKQLFKEGGLLINARSLEGDITLLHAAVIGFISYPAVIRRLVKAGCHIDSKDFTGETALEIAVQYHRVPEAIQLIKLGANVHLKNLFGETPLHFAVANKSHVDTLKDMIPNGKQYSKVDFYGLKSLNWALEARSNSLSAAKR</sequence>
<dbReference type="SUPFAM" id="SSF48403">
    <property type="entry name" value="Ankyrin repeat"/>
    <property type="match status" value="1"/>
</dbReference>
<dbReference type="InterPro" id="IPR036770">
    <property type="entry name" value="Ankyrin_rpt-contain_sf"/>
</dbReference>
<dbReference type="InterPro" id="IPR051070">
    <property type="entry name" value="NF-kappa-B_inhibitor"/>
</dbReference>
<dbReference type="OrthoDB" id="265044at2759"/>
<evidence type="ECO:0000256" key="1">
    <source>
        <dbReference type="ARBA" id="ARBA00022737"/>
    </source>
</evidence>
<keyword evidence="4" id="KW-1185">Reference proteome</keyword>
<keyword evidence="1" id="KW-0677">Repeat</keyword>
<dbReference type="EnsemblMetazoa" id="XM_008209464">
    <property type="protein sequence ID" value="XP_008207686"/>
    <property type="gene ID" value="LOC103316310"/>
</dbReference>
<dbReference type="GO" id="GO:0051059">
    <property type="term" value="F:NF-kappaB binding"/>
    <property type="evidence" value="ECO:0007669"/>
    <property type="project" value="TreeGrafter"/>
</dbReference>
<dbReference type="AlphaFoldDB" id="A0A7M7H5Q6"/>
<dbReference type="GO" id="GO:0071356">
    <property type="term" value="P:cellular response to tumor necrosis factor"/>
    <property type="evidence" value="ECO:0007669"/>
    <property type="project" value="TreeGrafter"/>
</dbReference>
<evidence type="ECO:0000313" key="3">
    <source>
        <dbReference type="EnsemblMetazoa" id="XP_008207686"/>
    </source>
</evidence>
<accession>A0A7M7H5Q6</accession>
<dbReference type="Proteomes" id="UP000002358">
    <property type="component" value="Chromosome 5"/>
</dbReference>
<dbReference type="SMR" id="A0A7M7H5Q6"/>
<dbReference type="SMART" id="SM00248">
    <property type="entry name" value="ANK"/>
    <property type="match status" value="3"/>
</dbReference>
<name>A0A7M7H5Q6_NASVI</name>
<protein>
    <submittedName>
        <fullName evidence="3">Uncharacterized protein</fullName>
    </submittedName>
</protein>